<dbReference type="STRING" id="953739.SVEN_7043"/>
<feature type="transmembrane region" description="Helical" evidence="7">
    <location>
        <begin position="317"/>
        <end position="339"/>
    </location>
</feature>
<keyword evidence="2" id="KW-0813">Transport</keyword>
<organism evidence="8 9">
    <name type="scientific">Streptomyces venezuelae (strain ATCC 10712 / CBS 650.69 / DSM 40230 / JCM 4526 / NBRC 13096 / PD 04745)</name>
    <dbReference type="NCBI Taxonomy" id="953739"/>
    <lineage>
        <taxon>Bacteria</taxon>
        <taxon>Bacillati</taxon>
        <taxon>Actinomycetota</taxon>
        <taxon>Actinomycetes</taxon>
        <taxon>Kitasatosporales</taxon>
        <taxon>Streptomycetaceae</taxon>
        <taxon>Streptomyces</taxon>
    </lineage>
</organism>
<dbReference type="Gene3D" id="1.20.1250.20">
    <property type="entry name" value="MFS general substrate transporter like domains"/>
    <property type="match status" value="1"/>
</dbReference>
<dbReference type="InterPro" id="IPR010290">
    <property type="entry name" value="TM_effector"/>
</dbReference>
<dbReference type="PATRIC" id="fig|953739.5.peg.2260"/>
<keyword evidence="4 7" id="KW-0812">Transmembrane</keyword>
<feature type="transmembrane region" description="Helical" evidence="7">
    <location>
        <begin position="294"/>
        <end position="311"/>
    </location>
</feature>
<keyword evidence="5 7" id="KW-1133">Transmembrane helix</keyword>
<reference evidence="8 9" key="1">
    <citation type="journal article" date="2011" name="BMC Genomics">
        <title>Genome-wide analysis of the role of GlnR in Streptomyces venezuelae provides new insights into global nitrogen regulation in actinomycetes.</title>
        <authorList>
            <person name="Pullan S.T."/>
            <person name="Bibb M.J."/>
            <person name="Merrick M."/>
        </authorList>
    </citation>
    <scope>NUCLEOTIDE SEQUENCE [LARGE SCALE GENOMIC DNA]</scope>
    <source>
        <strain evidence="9">ATCC 10712 / CBS 650.69 / DSM 40230 / JCM 4526 / NBRC 13096 / PD 04745</strain>
    </source>
</reference>
<dbReference type="InterPro" id="IPR022324">
    <property type="entry name" value="Bacilysin_exporter_BacE_put"/>
</dbReference>
<dbReference type="PANTHER" id="PTHR23513">
    <property type="entry name" value="INTEGRAL MEMBRANE EFFLUX PROTEIN-RELATED"/>
    <property type="match status" value="1"/>
</dbReference>
<dbReference type="Proteomes" id="UP000006854">
    <property type="component" value="Chromosome"/>
</dbReference>
<accession>F2RKH3</accession>
<feature type="transmembrane region" description="Helical" evidence="7">
    <location>
        <begin position="232"/>
        <end position="255"/>
    </location>
</feature>
<dbReference type="GO" id="GO:0005886">
    <property type="term" value="C:plasma membrane"/>
    <property type="evidence" value="ECO:0007669"/>
    <property type="project" value="UniProtKB-SubCell"/>
</dbReference>
<dbReference type="SUPFAM" id="SSF103473">
    <property type="entry name" value="MFS general substrate transporter"/>
    <property type="match status" value="1"/>
</dbReference>
<feature type="transmembrane region" description="Helical" evidence="7">
    <location>
        <begin position="99"/>
        <end position="132"/>
    </location>
</feature>
<evidence type="ECO:0000256" key="5">
    <source>
        <dbReference type="ARBA" id="ARBA00022989"/>
    </source>
</evidence>
<feature type="transmembrane region" description="Helical" evidence="7">
    <location>
        <begin position="59"/>
        <end position="78"/>
    </location>
</feature>
<gene>
    <name evidence="8" type="ordered locus">SVEN_7043</name>
</gene>
<evidence type="ECO:0000256" key="1">
    <source>
        <dbReference type="ARBA" id="ARBA00004651"/>
    </source>
</evidence>
<dbReference type="PANTHER" id="PTHR23513:SF6">
    <property type="entry name" value="MAJOR FACILITATOR SUPERFAMILY ASSOCIATED DOMAIN-CONTAINING PROTEIN"/>
    <property type="match status" value="1"/>
</dbReference>
<evidence type="ECO:0000256" key="7">
    <source>
        <dbReference type="SAM" id="Phobius"/>
    </source>
</evidence>
<evidence type="ECO:0000313" key="8">
    <source>
        <dbReference type="EMBL" id="CCA60329.1"/>
    </source>
</evidence>
<evidence type="ECO:0000313" key="9">
    <source>
        <dbReference type="Proteomes" id="UP000006854"/>
    </source>
</evidence>
<proteinExistence type="predicted"/>
<protein>
    <submittedName>
        <fullName evidence="8">Major facilitator superfamily MFS_1 protein</fullName>
    </submittedName>
</protein>
<comment type="subcellular location">
    <subcellularLocation>
        <location evidence="1">Cell membrane</location>
        <topology evidence="1">Multi-pass membrane protein</topology>
    </subcellularLocation>
</comment>
<keyword evidence="9" id="KW-1185">Reference proteome</keyword>
<feature type="transmembrane region" description="Helical" evidence="7">
    <location>
        <begin position="261"/>
        <end position="282"/>
    </location>
</feature>
<dbReference type="EMBL" id="FR845719">
    <property type="protein sequence ID" value="CCA60329.1"/>
    <property type="molecule type" value="Genomic_DNA"/>
</dbReference>
<dbReference type="InterPro" id="IPR036259">
    <property type="entry name" value="MFS_trans_sf"/>
</dbReference>
<dbReference type="HOGENOM" id="CLU_034180_11_2_11"/>
<evidence type="ECO:0000256" key="2">
    <source>
        <dbReference type="ARBA" id="ARBA00022448"/>
    </source>
</evidence>
<feature type="transmembrane region" description="Helical" evidence="7">
    <location>
        <begin position="359"/>
        <end position="382"/>
    </location>
</feature>
<feature type="transmembrane region" description="Helical" evidence="7">
    <location>
        <begin position="178"/>
        <end position="198"/>
    </location>
</feature>
<dbReference type="CDD" id="cd06173">
    <property type="entry name" value="MFS_MefA_like"/>
    <property type="match status" value="1"/>
</dbReference>
<dbReference type="AlphaFoldDB" id="F2RKH3"/>
<evidence type="ECO:0000256" key="6">
    <source>
        <dbReference type="ARBA" id="ARBA00023136"/>
    </source>
</evidence>
<dbReference type="KEGG" id="sve:SVEN_7043"/>
<name>F2RKH3_STRVP</name>
<evidence type="ECO:0000256" key="4">
    <source>
        <dbReference type="ARBA" id="ARBA00022692"/>
    </source>
</evidence>
<evidence type="ECO:0000256" key="3">
    <source>
        <dbReference type="ARBA" id="ARBA00022475"/>
    </source>
</evidence>
<keyword evidence="6 7" id="KW-0472">Membrane</keyword>
<dbReference type="Pfam" id="PF05977">
    <property type="entry name" value="MFS_3"/>
    <property type="match status" value="1"/>
</dbReference>
<feature type="transmembrane region" description="Helical" evidence="7">
    <location>
        <begin position="388"/>
        <end position="404"/>
    </location>
</feature>
<dbReference type="PRINTS" id="PR01988">
    <property type="entry name" value="EXPORTERBACE"/>
</dbReference>
<sequence>MMRKAAPKNDAPPGGRRGLPAAFRALMASEAVSSAGSQLTLVALPVLAAADLEASPSQIALLSGAQFVPVLLVTPFAGRLADLRDRAPLLYASHFARAAVLFLVVTLAAAAWLNYAILFAAAVLLGAFTALFDTALLAYVPDTVDTDDLTRANGQLAAVNAVSQTAGPAVGGLVVSGLGPGLAVALDAVSYLFGGAALRARPKPSRNRATRDNASIRAGFKAVAASDPLRRLVAAGSLFNLAEQVALSVLFIAVVQETDHSVAFLGFGFSAAGVGSVIGARATARYGGGDGARSWVWALLVSQAALLAALWSLDFGVWGAAAFFASMLVYGAAMAFYNVHSLTRRQLVSPEGMLGRVNAVYRTFAFGTIPIGAGAAALLLLFTSAPTAATLVAVLSVVATWVLARGTYTTERQDEAWQAR</sequence>
<dbReference type="eggNOG" id="COG2814">
    <property type="taxonomic scope" value="Bacteria"/>
</dbReference>
<keyword evidence="3" id="KW-1003">Cell membrane</keyword>